<gene>
    <name evidence="2" type="ORF">EZS27_030436</name>
</gene>
<feature type="non-terminal residue" evidence="2">
    <location>
        <position position="48"/>
    </location>
</feature>
<proteinExistence type="predicted"/>
<sequence>MRIEQQYIDIFSHYEEMICRHSASVLNAHRTVAMSHFKQLGFPTCKQE</sequence>
<organism evidence="2">
    <name type="scientific">termite gut metagenome</name>
    <dbReference type="NCBI Taxonomy" id="433724"/>
    <lineage>
        <taxon>unclassified sequences</taxon>
        <taxon>metagenomes</taxon>
        <taxon>organismal metagenomes</taxon>
    </lineage>
</organism>
<evidence type="ECO:0000313" key="2">
    <source>
        <dbReference type="EMBL" id="KAA6319698.1"/>
    </source>
</evidence>
<feature type="domain" description="SUF system FeS cluster assembly SufBD N-terminal" evidence="1">
    <location>
        <begin position="1"/>
        <end position="48"/>
    </location>
</feature>
<evidence type="ECO:0000259" key="1">
    <source>
        <dbReference type="Pfam" id="PF19295"/>
    </source>
</evidence>
<name>A0A5J4QFH7_9ZZZZ</name>
<dbReference type="Pfam" id="PF19295">
    <property type="entry name" value="SufBD_N"/>
    <property type="match status" value="1"/>
</dbReference>
<dbReference type="InterPro" id="IPR045595">
    <property type="entry name" value="SufBD_N"/>
</dbReference>
<reference evidence="2" key="1">
    <citation type="submission" date="2019-03" db="EMBL/GenBank/DDBJ databases">
        <title>Single cell metagenomics reveals metabolic interactions within the superorganism composed of flagellate Streblomastix strix and complex community of Bacteroidetes bacteria on its surface.</title>
        <authorList>
            <person name="Treitli S.C."/>
            <person name="Kolisko M."/>
            <person name="Husnik F."/>
            <person name="Keeling P."/>
            <person name="Hampl V."/>
        </authorList>
    </citation>
    <scope>NUCLEOTIDE SEQUENCE</scope>
    <source>
        <strain evidence="2">STM</strain>
    </source>
</reference>
<accession>A0A5J4QFH7</accession>
<dbReference type="EMBL" id="SNRY01003800">
    <property type="protein sequence ID" value="KAA6319698.1"/>
    <property type="molecule type" value="Genomic_DNA"/>
</dbReference>
<protein>
    <recommendedName>
        <fullName evidence="1">SUF system FeS cluster assembly SufBD N-terminal domain-containing protein</fullName>
    </recommendedName>
</protein>
<dbReference type="AlphaFoldDB" id="A0A5J4QFH7"/>
<comment type="caution">
    <text evidence="2">The sequence shown here is derived from an EMBL/GenBank/DDBJ whole genome shotgun (WGS) entry which is preliminary data.</text>
</comment>